<keyword evidence="2" id="KW-1185">Reference proteome</keyword>
<protein>
    <submittedName>
        <fullName evidence="1">Uncharacterized protein</fullName>
    </submittedName>
</protein>
<proteinExistence type="predicted"/>
<organism evidence="1 2">
    <name type="scientific">Frigidibacter mobilis</name>
    <dbReference type="NCBI Taxonomy" id="1335048"/>
    <lineage>
        <taxon>Bacteria</taxon>
        <taxon>Pseudomonadati</taxon>
        <taxon>Pseudomonadota</taxon>
        <taxon>Alphaproteobacteria</taxon>
        <taxon>Rhodobacterales</taxon>
        <taxon>Paracoccaceae</taxon>
        <taxon>Frigidibacter</taxon>
    </lineage>
</organism>
<reference evidence="1 2" key="1">
    <citation type="submission" date="2015-09" db="EMBL/GenBank/DDBJ databases">
        <title>Complete genome sequence of Defluviimonas alba cai42t isolated from an oilfield in Xinjiang.</title>
        <authorList>
            <person name="Geng S."/>
            <person name="Pan X."/>
            <person name="Wu X."/>
        </authorList>
    </citation>
    <scope>NUCLEOTIDE SEQUENCE [LARGE SCALE GENOMIC DNA]</scope>
    <source>
        <strain evidence="2">cai42</strain>
    </source>
</reference>
<dbReference type="Proteomes" id="UP000076128">
    <property type="component" value="Chromosome"/>
</dbReference>
<name>A0A159Z2C8_9RHOB</name>
<accession>A0A159Z2C8</accession>
<evidence type="ECO:0000313" key="2">
    <source>
        <dbReference type="Proteomes" id="UP000076128"/>
    </source>
</evidence>
<dbReference type="STRING" id="1335048.AKL17_1019"/>
<dbReference type="EMBL" id="CP012661">
    <property type="protein sequence ID" value="AMY68278.1"/>
    <property type="molecule type" value="Genomic_DNA"/>
</dbReference>
<dbReference type="AlphaFoldDB" id="A0A159Z2C8"/>
<evidence type="ECO:0000313" key="1">
    <source>
        <dbReference type="EMBL" id="AMY68278.1"/>
    </source>
</evidence>
<gene>
    <name evidence="1" type="ORF">AKL17_1019</name>
</gene>
<sequence>MGDQYDFLYRLTSRLLHSSPMNIVTEKELTDGEKFTLLEYMVVSIEDTFWLIESFDFPGKIDGILIEMG</sequence>
<dbReference type="KEGG" id="daa:AKL17_1019"/>